<dbReference type="InterPro" id="IPR036397">
    <property type="entry name" value="RNaseH_sf"/>
</dbReference>
<dbReference type="AlphaFoldDB" id="A0AAD5N290"/>
<evidence type="ECO:0000313" key="1">
    <source>
        <dbReference type="EMBL" id="KAJ1355994.1"/>
    </source>
</evidence>
<protein>
    <recommendedName>
        <fullName evidence="3">Histone-lysine N-methyltransferase SETMAR</fullName>
    </recommendedName>
</protein>
<dbReference type="Gene3D" id="3.30.420.10">
    <property type="entry name" value="Ribonuclease H-like superfamily/Ribonuclease H"/>
    <property type="match status" value="1"/>
</dbReference>
<proteinExistence type="predicted"/>
<reference evidence="1" key="1">
    <citation type="submission" date="2021-06" db="EMBL/GenBank/DDBJ databases">
        <title>Parelaphostrongylus tenuis whole genome reference sequence.</title>
        <authorList>
            <person name="Garwood T.J."/>
            <person name="Larsen P.A."/>
            <person name="Fountain-Jones N.M."/>
            <person name="Garbe J.R."/>
            <person name="Macchietto M.G."/>
            <person name="Kania S.A."/>
            <person name="Gerhold R.W."/>
            <person name="Richards J.E."/>
            <person name="Wolf T.M."/>
        </authorList>
    </citation>
    <scope>NUCLEOTIDE SEQUENCE</scope>
    <source>
        <strain evidence="1">MNPRO001-30</strain>
        <tissue evidence="1">Meninges</tissue>
    </source>
</reference>
<accession>A0AAD5N290</accession>
<gene>
    <name evidence="1" type="ORF">KIN20_013600</name>
</gene>
<comment type="caution">
    <text evidence="1">The sequence shown here is derived from an EMBL/GenBank/DDBJ whole genome shotgun (WGS) entry which is preliminary data.</text>
</comment>
<dbReference type="Proteomes" id="UP001196413">
    <property type="component" value="Unassembled WGS sequence"/>
</dbReference>
<sequence length="50" mass="5811">MGAEVLPHLAYSPHAAPSDYRFICLAEQFLRERRCDTFDQVEEKAVAEWL</sequence>
<organism evidence="1 2">
    <name type="scientific">Parelaphostrongylus tenuis</name>
    <name type="common">Meningeal worm</name>
    <dbReference type="NCBI Taxonomy" id="148309"/>
    <lineage>
        <taxon>Eukaryota</taxon>
        <taxon>Metazoa</taxon>
        <taxon>Ecdysozoa</taxon>
        <taxon>Nematoda</taxon>
        <taxon>Chromadorea</taxon>
        <taxon>Rhabditida</taxon>
        <taxon>Rhabditina</taxon>
        <taxon>Rhabditomorpha</taxon>
        <taxon>Strongyloidea</taxon>
        <taxon>Metastrongylidae</taxon>
        <taxon>Parelaphostrongylus</taxon>
    </lineage>
</organism>
<dbReference type="GO" id="GO:0003676">
    <property type="term" value="F:nucleic acid binding"/>
    <property type="evidence" value="ECO:0007669"/>
    <property type="project" value="InterPro"/>
</dbReference>
<keyword evidence="2" id="KW-1185">Reference proteome</keyword>
<name>A0AAD5N290_PARTN</name>
<evidence type="ECO:0008006" key="3">
    <source>
        <dbReference type="Google" id="ProtNLM"/>
    </source>
</evidence>
<evidence type="ECO:0000313" key="2">
    <source>
        <dbReference type="Proteomes" id="UP001196413"/>
    </source>
</evidence>
<dbReference type="EMBL" id="JAHQIW010002653">
    <property type="protein sequence ID" value="KAJ1355994.1"/>
    <property type="molecule type" value="Genomic_DNA"/>
</dbReference>